<evidence type="ECO:0000313" key="2">
    <source>
        <dbReference type="Proteomes" id="UP001589628"/>
    </source>
</evidence>
<accession>A0ABV5ZFH3</accession>
<evidence type="ECO:0000313" key="1">
    <source>
        <dbReference type="EMBL" id="MFB9887269.1"/>
    </source>
</evidence>
<dbReference type="Proteomes" id="UP001589628">
    <property type="component" value="Unassembled WGS sequence"/>
</dbReference>
<sequence>MTDTSPLSSADQQLLRAKLNTETARIHWQELQRYFAAGKLISVAAELDLIEVAYQLASDNAAQLQQWLAAGLVQRVQDDQASQWQADEQEFWAVVVRPWVVIQPMKKEAH</sequence>
<organism evidence="1 2">
    <name type="scientific">Balneatrix alpica</name>
    <dbReference type="NCBI Taxonomy" id="75684"/>
    <lineage>
        <taxon>Bacteria</taxon>
        <taxon>Pseudomonadati</taxon>
        <taxon>Pseudomonadota</taxon>
        <taxon>Gammaproteobacteria</taxon>
        <taxon>Oceanospirillales</taxon>
        <taxon>Balneatrichaceae</taxon>
        <taxon>Balneatrix</taxon>
    </lineage>
</organism>
<gene>
    <name evidence="1" type="ORF">ACFFLH_12690</name>
</gene>
<proteinExistence type="predicted"/>
<dbReference type="InterPro" id="IPR018741">
    <property type="entry name" value="DUF2288"/>
</dbReference>
<dbReference type="EMBL" id="JBHLZN010000004">
    <property type="protein sequence ID" value="MFB9887269.1"/>
    <property type="molecule type" value="Genomic_DNA"/>
</dbReference>
<protein>
    <submittedName>
        <fullName evidence="1">DUF2288 domain-containing protein</fullName>
    </submittedName>
</protein>
<reference evidence="1 2" key="1">
    <citation type="submission" date="2024-09" db="EMBL/GenBank/DDBJ databases">
        <authorList>
            <person name="Sun Q."/>
            <person name="Mori K."/>
        </authorList>
    </citation>
    <scope>NUCLEOTIDE SEQUENCE [LARGE SCALE GENOMIC DNA]</scope>
    <source>
        <strain evidence="1 2">ATCC 51285</strain>
    </source>
</reference>
<dbReference type="Pfam" id="PF10052">
    <property type="entry name" value="DUF2288"/>
    <property type="match status" value="1"/>
</dbReference>
<comment type="caution">
    <text evidence="1">The sequence shown here is derived from an EMBL/GenBank/DDBJ whole genome shotgun (WGS) entry which is preliminary data.</text>
</comment>
<name>A0ABV5ZFH3_9GAMM</name>
<dbReference type="RefSeq" id="WP_027314144.1">
    <property type="nucleotide sequence ID" value="NZ_JAUESS010000004.1"/>
</dbReference>
<keyword evidence="2" id="KW-1185">Reference proteome</keyword>